<accession>A0A0V1IPX4</accession>
<protein>
    <submittedName>
        <fullName evidence="1">Uncharacterized protein</fullName>
    </submittedName>
</protein>
<sequence>MAEFSKVIRNELQYLANLIPGYDILAIPLPIRVWNVLIMNKMQPAVKSTSLMSNQLINKLIPQKESIEAEKYFCNCNKSELHTFQHDTLQTQVHA</sequence>
<keyword evidence="2" id="KW-1185">Reference proteome</keyword>
<proteinExistence type="predicted"/>
<organism evidence="1 2">
    <name type="scientific">Trichinella pseudospiralis</name>
    <name type="common">Parasitic roundworm</name>
    <dbReference type="NCBI Taxonomy" id="6337"/>
    <lineage>
        <taxon>Eukaryota</taxon>
        <taxon>Metazoa</taxon>
        <taxon>Ecdysozoa</taxon>
        <taxon>Nematoda</taxon>
        <taxon>Enoplea</taxon>
        <taxon>Dorylaimia</taxon>
        <taxon>Trichinellida</taxon>
        <taxon>Trichinellidae</taxon>
        <taxon>Trichinella</taxon>
    </lineage>
</organism>
<dbReference type="Proteomes" id="UP000054805">
    <property type="component" value="Unassembled WGS sequence"/>
</dbReference>
<name>A0A0V1IPX4_TRIPS</name>
<evidence type="ECO:0000313" key="1">
    <source>
        <dbReference type="EMBL" id="KRZ24857.1"/>
    </source>
</evidence>
<evidence type="ECO:0000313" key="2">
    <source>
        <dbReference type="Proteomes" id="UP000054805"/>
    </source>
</evidence>
<gene>
    <name evidence="1" type="ORF">T4B_7093</name>
</gene>
<comment type="caution">
    <text evidence="1">The sequence shown here is derived from an EMBL/GenBank/DDBJ whole genome shotgun (WGS) entry which is preliminary data.</text>
</comment>
<reference evidence="1 2" key="1">
    <citation type="submission" date="2015-01" db="EMBL/GenBank/DDBJ databases">
        <title>Evolution of Trichinella species and genotypes.</title>
        <authorList>
            <person name="Korhonen P.K."/>
            <person name="Edoardo P."/>
            <person name="Giuseppe L.R."/>
            <person name="Gasser R.B."/>
        </authorList>
    </citation>
    <scope>NUCLEOTIDE SEQUENCE [LARGE SCALE GENOMIC DNA]</scope>
    <source>
        <strain evidence="1">ISS588</strain>
    </source>
</reference>
<dbReference type="EMBL" id="JYDS01000113">
    <property type="protein sequence ID" value="KRZ24857.1"/>
    <property type="molecule type" value="Genomic_DNA"/>
</dbReference>
<dbReference type="AlphaFoldDB" id="A0A0V1IPX4"/>